<dbReference type="GO" id="GO:0016747">
    <property type="term" value="F:acyltransferase activity, transferring groups other than amino-acyl groups"/>
    <property type="evidence" value="ECO:0007669"/>
    <property type="project" value="InterPro"/>
</dbReference>
<dbReference type="PROSITE" id="PS51186">
    <property type="entry name" value="GNAT"/>
    <property type="match status" value="1"/>
</dbReference>
<dbReference type="InterPro" id="IPR000182">
    <property type="entry name" value="GNAT_dom"/>
</dbReference>
<organism evidence="4">
    <name type="scientific">uncultured Lysobacter sp</name>
    <dbReference type="NCBI Taxonomy" id="271060"/>
    <lineage>
        <taxon>Bacteria</taxon>
        <taxon>Pseudomonadati</taxon>
        <taxon>Pseudomonadota</taxon>
        <taxon>Gammaproteobacteria</taxon>
        <taxon>Lysobacterales</taxon>
        <taxon>Lysobacteraceae</taxon>
        <taxon>Lysobacter</taxon>
        <taxon>environmental samples</taxon>
    </lineage>
</organism>
<evidence type="ECO:0000313" key="4">
    <source>
        <dbReference type="EMBL" id="CAA9344875.1"/>
    </source>
</evidence>
<dbReference type="Gene3D" id="3.40.630.30">
    <property type="match status" value="1"/>
</dbReference>
<gene>
    <name evidence="4" type="ORF">AVDCRST_MAG71-2427</name>
</gene>
<keyword evidence="1" id="KW-0808">Transferase</keyword>
<dbReference type="InterPro" id="IPR016181">
    <property type="entry name" value="Acyl_CoA_acyltransferase"/>
</dbReference>
<protein>
    <recommendedName>
        <fullName evidence="3">N-acetyltransferase domain-containing protein</fullName>
    </recommendedName>
</protein>
<keyword evidence="2" id="KW-0012">Acyltransferase</keyword>
<feature type="domain" description="N-acetyltransferase" evidence="3">
    <location>
        <begin position="1"/>
        <end position="170"/>
    </location>
</feature>
<dbReference type="CDD" id="cd04301">
    <property type="entry name" value="NAT_SF"/>
    <property type="match status" value="1"/>
</dbReference>
<dbReference type="Pfam" id="PF00583">
    <property type="entry name" value="Acetyltransf_1"/>
    <property type="match status" value="1"/>
</dbReference>
<sequence>MIRVPSASQAPRLSALMRQAFIEAFGHSSSAQDVESFLAQAYSAKQQAAELDDPAVVTRVVESADDAWAGFGQLRFASPAPESITLRQPAELGRLYVLAAYHGQGLGSALMDWVHAESVSRGIDGLWLSVWQQAQRSIAFYRRHGFEIVGRATFRVGTDVQDDWVMQKRF</sequence>
<dbReference type="AlphaFoldDB" id="A0A6J4LY12"/>
<dbReference type="SUPFAM" id="SSF55729">
    <property type="entry name" value="Acyl-CoA N-acyltransferases (Nat)"/>
    <property type="match status" value="1"/>
</dbReference>
<proteinExistence type="predicted"/>
<name>A0A6J4LY12_9GAMM</name>
<evidence type="ECO:0000259" key="3">
    <source>
        <dbReference type="PROSITE" id="PS51186"/>
    </source>
</evidence>
<evidence type="ECO:0000256" key="1">
    <source>
        <dbReference type="ARBA" id="ARBA00022679"/>
    </source>
</evidence>
<dbReference type="PANTHER" id="PTHR43877">
    <property type="entry name" value="AMINOALKYLPHOSPHONATE N-ACETYLTRANSFERASE-RELATED-RELATED"/>
    <property type="match status" value="1"/>
</dbReference>
<dbReference type="InterPro" id="IPR050832">
    <property type="entry name" value="Bact_Acetyltransf"/>
</dbReference>
<accession>A0A6J4LY12</accession>
<reference evidence="4" key="1">
    <citation type="submission" date="2020-02" db="EMBL/GenBank/DDBJ databases">
        <authorList>
            <person name="Meier V. D."/>
        </authorList>
    </citation>
    <scope>NUCLEOTIDE SEQUENCE</scope>
    <source>
        <strain evidence="4">AVDCRST_MAG71</strain>
    </source>
</reference>
<dbReference type="EMBL" id="CADCUA010000567">
    <property type="protein sequence ID" value="CAA9344875.1"/>
    <property type="molecule type" value="Genomic_DNA"/>
</dbReference>
<evidence type="ECO:0000256" key="2">
    <source>
        <dbReference type="ARBA" id="ARBA00023315"/>
    </source>
</evidence>